<dbReference type="AlphaFoldDB" id="A0A2I0WM18"/>
<gene>
    <name evidence="1" type="ORF">MA16_Dca001310</name>
</gene>
<proteinExistence type="predicted"/>
<protein>
    <submittedName>
        <fullName evidence="1">Uncharacterized protein</fullName>
    </submittedName>
</protein>
<keyword evidence="2" id="KW-1185">Reference proteome</keyword>
<dbReference type="EMBL" id="KZ502537">
    <property type="protein sequence ID" value="PKU76705.1"/>
    <property type="molecule type" value="Genomic_DNA"/>
</dbReference>
<evidence type="ECO:0000313" key="1">
    <source>
        <dbReference type="EMBL" id="PKU76705.1"/>
    </source>
</evidence>
<organism evidence="1 2">
    <name type="scientific">Dendrobium catenatum</name>
    <dbReference type="NCBI Taxonomy" id="906689"/>
    <lineage>
        <taxon>Eukaryota</taxon>
        <taxon>Viridiplantae</taxon>
        <taxon>Streptophyta</taxon>
        <taxon>Embryophyta</taxon>
        <taxon>Tracheophyta</taxon>
        <taxon>Spermatophyta</taxon>
        <taxon>Magnoliopsida</taxon>
        <taxon>Liliopsida</taxon>
        <taxon>Asparagales</taxon>
        <taxon>Orchidaceae</taxon>
        <taxon>Epidendroideae</taxon>
        <taxon>Malaxideae</taxon>
        <taxon>Dendrobiinae</taxon>
        <taxon>Dendrobium</taxon>
    </lineage>
</organism>
<dbReference type="Proteomes" id="UP000233837">
    <property type="component" value="Unassembled WGS sequence"/>
</dbReference>
<reference evidence="1 2" key="1">
    <citation type="journal article" date="2016" name="Sci. Rep.">
        <title>The Dendrobium catenatum Lindl. genome sequence provides insights into polysaccharide synthase, floral development and adaptive evolution.</title>
        <authorList>
            <person name="Zhang G.Q."/>
            <person name="Xu Q."/>
            <person name="Bian C."/>
            <person name="Tsai W.C."/>
            <person name="Yeh C.M."/>
            <person name="Liu K.W."/>
            <person name="Yoshida K."/>
            <person name="Zhang L.S."/>
            <person name="Chang S.B."/>
            <person name="Chen F."/>
            <person name="Shi Y."/>
            <person name="Su Y.Y."/>
            <person name="Zhang Y.Q."/>
            <person name="Chen L.J."/>
            <person name="Yin Y."/>
            <person name="Lin M."/>
            <person name="Huang H."/>
            <person name="Deng H."/>
            <person name="Wang Z.W."/>
            <person name="Zhu S.L."/>
            <person name="Zhao X."/>
            <person name="Deng C."/>
            <person name="Niu S.C."/>
            <person name="Huang J."/>
            <person name="Wang M."/>
            <person name="Liu G.H."/>
            <person name="Yang H.J."/>
            <person name="Xiao X.J."/>
            <person name="Hsiao Y.Y."/>
            <person name="Wu W.L."/>
            <person name="Chen Y.Y."/>
            <person name="Mitsuda N."/>
            <person name="Ohme-Takagi M."/>
            <person name="Luo Y.B."/>
            <person name="Van de Peer Y."/>
            <person name="Liu Z.J."/>
        </authorList>
    </citation>
    <scope>NUCLEOTIDE SEQUENCE [LARGE SCALE GENOMIC DNA]</scope>
    <source>
        <tissue evidence="1">The whole plant</tissue>
    </source>
</reference>
<sequence length="79" mass="9575">MTGVSYKMKITNFFKILELKHWIVASTVVQTKELGKEWLSRRAALAFTIEGGRKRDLRRWAEESRRLRWLSWEEWHRGI</sequence>
<name>A0A2I0WM18_9ASPA</name>
<evidence type="ECO:0000313" key="2">
    <source>
        <dbReference type="Proteomes" id="UP000233837"/>
    </source>
</evidence>
<reference evidence="1 2" key="2">
    <citation type="journal article" date="2017" name="Nature">
        <title>The Apostasia genome and the evolution of orchids.</title>
        <authorList>
            <person name="Zhang G.Q."/>
            <person name="Liu K.W."/>
            <person name="Li Z."/>
            <person name="Lohaus R."/>
            <person name="Hsiao Y.Y."/>
            <person name="Niu S.C."/>
            <person name="Wang J.Y."/>
            <person name="Lin Y.C."/>
            <person name="Xu Q."/>
            <person name="Chen L.J."/>
            <person name="Yoshida K."/>
            <person name="Fujiwara S."/>
            <person name="Wang Z.W."/>
            <person name="Zhang Y.Q."/>
            <person name="Mitsuda N."/>
            <person name="Wang M."/>
            <person name="Liu G.H."/>
            <person name="Pecoraro L."/>
            <person name="Huang H.X."/>
            <person name="Xiao X.J."/>
            <person name="Lin M."/>
            <person name="Wu X.Y."/>
            <person name="Wu W.L."/>
            <person name="Chen Y.Y."/>
            <person name="Chang S.B."/>
            <person name="Sakamoto S."/>
            <person name="Ohme-Takagi M."/>
            <person name="Yagi M."/>
            <person name="Zeng S.J."/>
            <person name="Shen C.Y."/>
            <person name="Yeh C.M."/>
            <person name="Luo Y.B."/>
            <person name="Tsai W.C."/>
            <person name="Van de Peer Y."/>
            <person name="Liu Z.J."/>
        </authorList>
    </citation>
    <scope>NUCLEOTIDE SEQUENCE [LARGE SCALE GENOMIC DNA]</scope>
    <source>
        <tissue evidence="1">The whole plant</tissue>
    </source>
</reference>
<accession>A0A2I0WM18</accession>